<feature type="compositionally biased region" description="Basic residues" evidence="1">
    <location>
        <begin position="109"/>
        <end position="119"/>
    </location>
</feature>
<dbReference type="KEGG" id="pmrn:116950891"/>
<dbReference type="RefSeq" id="XP_032824929.1">
    <property type="nucleotide sequence ID" value="XM_032969038.1"/>
</dbReference>
<feature type="region of interest" description="Disordered" evidence="1">
    <location>
        <begin position="109"/>
        <end position="204"/>
    </location>
</feature>
<gene>
    <name evidence="3" type="primary">LOC116950891</name>
</gene>
<feature type="compositionally biased region" description="Low complexity" evidence="1">
    <location>
        <begin position="1"/>
        <end position="24"/>
    </location>
</feature>
<sequence>MTASPAAPRSPGARGLAGWPEPAGSAPPPPPCSSSSGGGFGGIDSSLSTPDCNALRAKAEHSFFLYYYYRMEDEAVLDRGALCRKHTVDEEDVEGHHAVYIGVHVPCGQHRRRRRRRRTSRDADASIPAVASETHANGVPPTLHGVTAALASPAQQRLHQHEAAAVRTSVTPSPEGPAGPPPLPSPPAQAHDGGGVGAAFPRNGDVLRPLSVSEEYRRTGEDGTAAAMGTWQGGEGRALSRASLAKVVAGFALGGDSIAAQGIDRGSYFELRTLRKTCSTIIIE</sequence>
<feature type="compositionally biased region" description="Pro residues" evidence="1">
    <location>
        <begin position="174"/>
        <end position="187"/>
    </location>
</feature>
<evidence type="ECO:0000256" key="1">
    <source>
        <dbReference type="SAM" id="MobiDB-lite"/>
    </source>
</evidence>
<name>A0AAJ7X807_PETMA</name>
<dbReference type="AlphaFoldDB" id="A0AAJ7X807"/>
<dbReference type="Proteomes" id="UP001318040">
    <property type="component" value="Chromosome 41"/>
</dbReference>
<organism evidence="2 3">
    <name type="scientific">Petromyzon marinus</name>
    <name type="common">Sea lamprey</name>
    <dbReference type="NCBI Taxonomy" id="7757"/>
    <lineage>
        <taxon>Eukaryota</taxon>
        <taxon>Metazoa</taxon>
        <taxon>Chordata</taxon>
        <taxon>Craniata</taxon>
        <taxon>Vertebrata</taxon>
        <taxon>Cyclostomata</taxon>
        <taxon>Hyperoartia</taxon>
        <taxon>Petromyzontiformes</taxon>
        <taxon>Petromyzontidae</taxon>
        <taxon>Petromyzon</taxon>
    </lineage>
</organism>
<protein>
    <submittedName>
        <fullName evidence="3">Uncharacterized protein LOC116950891</fullName>
    </submittedName>
</protein>
<feature type="region of interest" description="Disordered" evidence="1">
    <location>
        <begin position="1"/>
        <end position="40"/>
    </location>
</feature>
<evidence type="ECO:0000313" key="2">
    <source>
        <dbReference type="Proteomes" id="UP001318040"/>
    </source>
</evidence>
<evidence type="ECO:0000313" key="3">
    <source>
        <dbReference type="RefSeq" id="XP_032824929.1"/>
    </source>
</evidence>
<reference evidence="3" key="1">
    <citation type="submission" date="2025-08" db="UniProtKB">
        <authorList>
            <consortium name="RefSeq"/>
        </authorList>
    </citation>
    <scope>IDENTIFICATION</scope>
    <source>
        <tissue evidence="3">Sperm</tissue>
    </source>
</reference>
<accession>A0AAJ7X807</accession>
<keyword evidence="2" id="KW-1185">Reference proteome</keyword>
<proteinExistence type="predicted"/>